<dbReference type="Gene3D" id="3.30.160.510">
    <property type="entry name" value="Histone-like nucleoid-structuring protein H-NS"/>
    <property type="match status" value="1"/>
</dbReference>
<keyword evidence="8" id="KW-1185">Reference proteome</keyword>
<comment type="similarity">
    <text evidence="2">Belongs to the histone-like protein H-NS family.</text>
</comment>
<proteinExistence type="inferred from homology"/>
<accession>A0A2N7VJY1</accession>
<dbReference type="OrthoDB" id="5297879at2"/>
<dbReference type="PANTHER" id="PTHR38097:SF2">
    <property type="entry name" value="DNA-BINDING PROTEIN STPA"/>
    <property type="match status" value="1"/>
</dbReference>
<dbReference type="SUPFAM" id="SSF81273">
    <property type="entry name" value="H-NS histone-like proteins"/>
    <property type="match status" value="3"/>
</dbReference>
<dbReference type="RefSeq" id="WP_102647270.1">
    <property type="nucleotide sequence ID" value="NZ_PNYA01000019.1"/>
</dbReference>
<dbReference type="AlphaFoldDB" id="A0A2N7VJY1"/>
<organism evidence="7 8">
    <name type="scientific">Trinickia dabaoshanensis</name>
    <dbReference type="NCBI Taxonomy" id="564714"/>
    <lineage>
        <taxon>Bacteria</taxon>
        <taxon>Pseudomonadati</taxon>
        <taxon>Pseudomonadota</taxon>
        <taxon>Betaproteobacteria</taxon>
        <taxon>Burkholderiales</taxon>
        <taxon>Burkholderiaceae</taxon>
        <taxon>Trinickia</taxon>
    </lineage>
</organism>
<dbReference type="PANTHER" id="PTHR38097">
    <property type="match status" value="1"/>
</dbReference>
<comment type="subcellular location">
    <subcellularLocation>
        <location evidence="1">Cytoplasm</location>
        <location evidence="1">Nucleoid</location>
    </subcellularLocation>
</comment>
<evidence type="ECO:0000259" key="6">
    <source>
        <dbReference type="SMART" id="SM00528"/>
    </source>
</evidence>
<protein>
    <submittedName>
        <fullName evidence="7">Histidine biosynthesis protein</fullName>
    </submittedName>
</protein>
<sequence length="247" mass="25942">MPTLEAIQAKIQRLQEQAEAMKAKQASVVLGRIAELMSKNGISVEDIEAYVGNNKDGAIRGKPATTQTSSVAAKYQDPKSGATWSGRGRAPSWIANAKNRDRFLVDGNVAGMPASAGDKAKSKGNYVRGQQPAKYRDPKTGATWSGRGRAPAWIANAKDRAKFSIVADENAGAAVGTTLPKSKSKASATATLRVRKGPPKGKQPAKYLNPETGATWSGRGPAPAWLAAADDRSKFLIDAAAIDAPTA</sequence>
<evidence type="ECO:0000313" key="8">
    <source>
        <dbReference type="Proteomes" id="UP000235616"/>
    </source>
</evidence>
<dbReference type="InterPro" id="IPR027444">
    <property type="entry name" value="H-NS_C_dom"/>
</dbReference>
<dbReference type="GO" id="GO:0003677">
    <property type="term" value="F:DNA binding"/>
    <property type="evidence" value="ECO:0007669"/>
    <property type="project" value="UniProtKB-KW"/>
</dbReference>
<dbReference type="SMART" id="SM00528">
    <property type="entry name" value="HNS"/>
    <property type="match status" value="3"/>
</dbReference>
<evidence type="ECO:0000256" key="2">
    <source>
        <dbReference type="ARBA" id="ARBA00010610"/>
    </source>
</evidence>
<feature type="domain" description="DNA-binding protein H-NS-like C-terminal" evidence="6">
    <location>
        <begin position="125"/>
        <end position="165"/>
    </location>
</feature>
<comment type="caution">
    <text evidence="7">The sequence shown here is derived from an EMBL/GenBank/DDBJ whole genome shotgun (WGS) entry which is preliminary data.</text>
</comment>
<evidence type="ECO:0000256" key="5">
    <source>
        <dbReference type="SAM" id="MobiDB-lite"/>
    </source>
</evidence>
<feature type="domain" description="DNA-binding protein H-NS-like C-terminal" evidence="6">
    <location>
        <begin position="65"/>
        <end position="105"/>
    </location>
</feature>
<dbReference type="GO" id="GO:0009295">
    <property type="term" value="C:nucleoid"/>
    <property type="evidence" value="ECO:0007669"/>
    <property type="project" value="UniProtKB-SubCell"/>
</dbReference>
<dbReference type="Proteomes" id="UP000235616">
    <property type="component" value="Unassembled WGS sequence"/>
</dbReference>
<dbReference type="Pfam" id="PF00816">
    <property type="entry name" value="Histone_HNS"/>
    <property type="match status" value="3"/>
</dbReference>
<feature type="region of interest" description="Disordered" evidence="5">
    <location>
        <begin position="184"/>
        <end position="219"/>
    </location>
</feature>
<name>A0A2N7VJY1_9BURK</name>
<feature type="region of interest" description="Disordered" evidence="5">
    <location>
        <begin position="113"/>
        <end position="147"/>
    </location>
</feature>
<evidence type="ECO:0000256" key="1">
    <source>
        <dbReference type="ARBA" id="ARBA00004453"/>
    </source>
</evidence>
<evidence type="ECO:0000313" key="7">
    <source>
        <dbReference type="EMBL" id="PMS17479.1"/>
    </source>
</evidence>
<feature type="domain" description="DNA-binding protein H-NS-like C-terminal" evidence="6">
    <location>
        <begin position="197"/>
        <end position="237"/>
    </location>
</feature>
<keyword evidence="4" id="KW-0238">DNA-binding</keyword>
<dbReference type="EMBL" id="PNYA01000019">
    <property type="protein sequence ID" value="PMS17479.1"/>
    <property type="molecule type" value="Genomic_DNA"/>
</dbReference>
<keyword evidence="3" id="KW-0963">Cytoplasm</keyword>
<evidence type="ECO:0000256" key="3">
    <source>
        <dbReference type="ARBA" id="ARBA00022490"/>
    </source>
</evidence>
<evidence type="ECO:0000256" key="4">
    <source>
        <dbReference type="ARBA" id="ARBA00023125"/>
    </source>
</evidence>
<dbReference type="Gene3D" id="4.10.430.30">
    <property type="match status" value="2"/>
</dbReference>
<gene>
    <name evidence="7" type="ORF">C0Z18_20565</name>
</gene>
<reference evidence="7 8" key="1">
    <citation type="submission" date="2018-01" db="EMBL/GenBank/DDBJ databases">
        <title>Whole genome analyses suggest that Burkholderia sensu lato contains two further novel genera in the rhizoxinica-symbiotica group Mycetohabitans gen. nov., and Trinickia gen. nov.: implications for the evolution of diazotrophy and nodulation in the Burkholderiaceae.</title>
        <authorList>
            <person name="Estrada-de los Santos P."/>
            <person name="Palmer M."/>
            <person name="Chavez-Ramirez B."/>
            <person name="Beukes C."/>
            <person name="Steenkamp E.T."/>
            <person name="Hirsch A.M."/>
            <person name="Manyaka P."/>
            <person name="Maluk M."/>
            <person name="Lafos M."/>
            <person name="Crook M."/>
            <person name="Gross E."/>
            <person name="Simon M.F."/>
            <person name="Bueno dos Reis Junior F."/>
            <person name="Poole P.S."/>
            <person name="Venter S.N."/>
            <person name="James E.K."/>
        </authorList>
    </citation>
    <scope>NUCLEOTIDE SEQUENCE [LARGE SCALE GENOMIC DNA]</scope>
    <source>
        <strain evidence="7 8">GIMN1.004</strain>
    </source>
</reference>